<dbReference type="InterPro" id="IPR031107">
    <property type="entry name" value="Small_HSP"/>
</dbReference>
<evidence type="ECO:0000313" key="4">
    <source>
        <dbReference type="EMBL" id="RUQ90744.1"/>
    </source>
</evidence>
<dbReference type="Proteomes" id="UP000288012">
    <property type="component" value="Unassembled WGS sequence"/>
</dbReference>
<dbReference type="InterPro" id="IPR008978">
    <property type="entry name" value="HSP20-like_chaperone"/>
</dbReference>
<accession>A0A3S0X5M9</accession>
<dbReference type="EMBL" id="RZGR01000003">
    <property type="protein sequence ID" value="RUQ90744.1"/>
    <property type="molecule type" value="Genomic_DNA"/>
</dbReference>
<dbReference type="Pfam" id="PF00011">
    <property type="entry name" value="HSP20"/>
    <property type="match status" value="1"/>
</dbReference>
<comment type="similarity">
    <text evidence="1 2">Belongs to the small heat shock protein (HSP20) family.</text>
</comment>
<dbReference type="SUPFAM" id="SSF49764">
    <property type="entry name" value="HSP20-like chaperones"/>
    <property type="match status" value="1"/>
</dbReference>
<dbReference type="InterPro" id="IPR002068">
    <property type="entry name" value="A-crystallin/Hsp20_dom"/>
</dbReference>
<sequence>MALIKRDQQIWPRDYLSTMLNQFLRPFNYEEDTGTDASLWSPAVDIKETNDKYIVTADLPGVEKDDIHLSLENNALTIKGERRYEKTEEKEGFSRIERMQGQFYRRFILPETTDESKIKAKYKKGVLEIVIPKKENKSRKIEVRVEE</sequence>
<proteinExistence type="inferred from homology"/>
<dbReference type="OrthoDB" id="9792695at2"/>
<evidence type="ECO:0000313" key="5">
    <source>
        <dbReference type="Proteomes" id="UP000288012"/>
    </source>
</evidence>
<comment type="caution">
    <text evidence="4">The sequence shown here is derived from an EMBL/GenBank/DDBJ whole genome shotgun (WGS) entry which is preliminary data.</text>
</comment>
<evidence type="ECO:0000259" key="3">
    <source>
        <dbReference type="PROSITE" id="PS01031"/>
    </source>
</evidence>
<name>A0A3S0X5M9_9GAMM</name>
<evidence type="ECO:0000256" key="2">
    <source>
        <dbReference type="RuleBase" id="RU003616"/>
    </source>
</evidence>
<dbReference type="PROSITE" id="PS01031">
    <property type="entry name" value="SHSP"/>
    <property type="match status" value="1"/>
</dbReference>
<dbReference type="AlphaFoldDB" id="A0A3S0X5M9"/>
<protein>
    <submittedName>
        <fullName evidence="4">Hsp20/alpha crystallin family protein</fullName>
    </submittedName>
</protein>
<dbReference type="RefSeq" id="WP_126954070.1">
    <property type="nucleotide sequence ID" value="NZ_RZGR01000003.1"/>
</dbReference>
<dbReference type="PANTHER" id="PTHR11527">
    <property type="entry name" value="HEAT-SHOCK PROTEIN 20 FAMILY MEMBER"/>
    <property type="match status" value="1"/>
</dbReference>
<feature type="domain" description="SHSP" evidence="3">
    <location>
        <begin position="35"/>
        <end position="146"/>
    </location>
</feature>
<evidence type="ECO:0000256" key="1">
    <source>
        <dbReference type="PROSITE-ProRule" id="PRU00285"/>
    </source>
</evidence>
<keyword evidence="5" id="KW-1185">Reference proteome</keyword>
<dbReference type="CDD" id="cd06464">
    <property type="entry name" value="ACD_sHsps-like"/>
    <property type="match status" value="1"/>
</dbReference>
<dbReference type="Gene3D" id="2.60.40.790">
    <property type="match status" value="1"/>
</dbReference>
<gene>
    <name evidence="4" type="ORF">EKM59_01360</name>
</gene>
<organism evidence="4 5">
    <name type="scientific">Legionella septentrionalis</name>
    <dbReference type="NCBI Taxonomy" id="2498109"/>
    <lineage>
        <taxon>Bacteria</taxon>
        <taxon>Pseudomonadati</taxon>
        <taxon>Pseudomonadota</taxon>
        <taxon>Gammaproteobacteria</taxon>
        <taxon>Legionellales</taxon>
        <taxon>Legionellaceae</taxon>
        <taxon>Legionella</taxon>
    </lineage>
</organism>
<reference evidence="4 5" key="1">
    <citation type="submission" date="2018-12" db="EMBL/GenBank/DDBJ databases">
        <title>Legionella sp,whole genome shotgun sequence.</title>
        <authorList>
            <person name="Wu H."/>
        </authorList>
    </citation>
    <scope>NUCLEOTIDE SEQUENCE [LARGE SCALE GENOMIC DNA]</scope>
    <source>
        <strain evidence="5">km714</strain>
    </source>
</reference>